<name>A0A0D0JQU6_9PSED</name>
<organism evidence="3 4">
    <name type="scientific">Pseudomonas fulva</name>
    <dbReference type="NCBI Taxonomy" id="47880"/>
    <lineage>
        <taxon>Bacteria</taxon>
        <taxon>Pseudomonadati</taxon>
        <taxon>Pseudomonadota</taxon>
        <taxon>Gammaproteobacteria</taxon>
        <taxon>Pseudomonadales</taxon>
        <taxon>Pseudomonadaceae</taxon>
        <taxon>Pseudomonas</taxon>
    </lineage>
</organism>
<dbReference type="EMBL" id="JXQW01000118">
    <property type="protein sequence ID" value="KIP88649.1"/>
    <property type="molecule type" value="Genomic_DNA"/>
</dbReference>
<evidence type="ECO:0000313" key="4">
    <source>
        <dbReference type="Proteomes" id="UP000032068"/>
    </source>
</evidence>
<keyword evidence="2" id="KW-1277">Toxin-antitoxin system</keyword>
<gene>
    <name evidence="3" type="ORF">RU08_24800</name>
</gene>
<proteinExistence type="inferred from homology"/>
<comment type="similarity">
    <text evidence="1">Belongs to the RelE toxin family.</text>
</comment>
<evidence type="ECO:0000313" key="3">
    <source>
        <dbReference type="EMBL" id="KIP88649.1"/>
    </source>
</evidence>
<dbReference type="RefSeq" id="WP_042556558.1">
    <property type="nucleotide sequence ID" value="NZ_JXQW01000118.1"/>
</dbReference>
<evidence type="ECO:0000256" key="2">
    <source>
        <dbReference type="ARBA" id="ARBA00022649"/>
    </source>
</evidence>
<accession>A0A0D0JQU6</accession>
<sequence>MAEIVWTTPALEQLEDLAQYIALDKPDAARALVKKVIEAVARLAEFPMSGRGPAELPNALYREVVVPPCRIFYRVSDTTVFIIHIMREERVLRAHMLE</sequence>
<dbReference type="InterPro" id="IPR051803">
    <property type="entry name" value="TA_system_RelE-like_toxin"/>
</dbReference>
<protein>
    <submittedName>
        <fullName evidence="3">Plasmid stabilization protein</fullName>
    </submittedName>
</protein>
<comment type="caution">
    <text evidence="3">The sequence shown here is derived from an EMBL/GenBank/DDBJ whole genome shotgun (WGS) entry which is preliminary data.</text>
</comment>
<reference evidence="3 4" key="1">
    <citation type="submission" date="2014-12" db="EMBL/GenBank/DDBJ databases">
        <title>16Stimator: statistical estimation of ribosomal gene copy numbers from draft genome assemblies.</title>
        <authorList>
            <person name="Perisin M.A."/>
            <person name="Vetter M."/>
            <person name="Gilbert J.A."/>
            <person name="Bergelson J."/>
        </authorList>
    </citation>
    <scope>NUCLEOTIDE SEQUENCE [LARGE SCALE GENOMIC DNA]</scope>
    <source>
        <strain evidence="3 4">MEJ086</strain>
    </source>
</reference>
<dbReference type="InterPro" id="IPR035093">
    <property type="entry name" value="RelE/ParE_toxin_dom_sf"/>
</dbReference>
<dbReference type="AlphaFoldDB" id="A0A0D0JQU6"/>
<dbReference type="OrthoDB" id="9798046at2"/>
<evidence type="ECO:0000256" key="1">
    <source>
        <dbReference type="ARBA" id="ARBA00006226"/>
    </source>
</evidence>
<dbReference type="Proteomes" id="UP000032068">
    <property type="component" value="Unassembled WGS sequence"/>
</dbReference>
<dbReference type="Gene3D" id="3.30.2310.20">
    <property type="entry name" value="RelE-like"/>
    <property type="match status" value="1"/>
</dbReference>
<dbReference type="PANTHER" id="PTHR33755">
    <property type="entry name" value="TOXIN PARE1-RELATED"/>
    <property type="match status" value="1"/>
</dbReference>
<dbReference type="PANTHER" id="PTHR33755:SF5">
    <property type="entry name" value="TYPE II TOXIN-ANTITOXIN SYSTEM RELE_PARE FAMILY TOXIN"/>
    <property type="match status" value="1"/>
</dbReference>
<dbReference type="InterPro" id="IPR007712">
    <property type="entry name" value="RelE/ParE_toxin"/>
</dbReference>
<dbReference type="Pfam" id="PF05016">
    <property type="entry name" value="ParE_toxin"/>
    <property type="match status" value="1"/>
</dbReference>